<accession>U6KU12</accession>
<evidence type="ECO:0000313" key="16">
    <source>
        <dbReference type="Proteomes" id="UP000030747"/>
    </source>
</evidence>
<feature type="domain" description="Pyruvate phosphate dikinase AMP/ATP-binding" evidence="13">
    <location>
        <begin position="1323"/>
        <end position="1650"/>
    </location>
</feature>
<keyword evidence="11" id="KW-0175">Coiled coil</keyword>
<dbReference type="Proteomes" id="UP000030747">
    <property type="component" value="Unassembled WGS sequence"/>
</dbReference>
<keyword evidence="16" id="KW-1185">Reference proteome</keyword>
<evidence type="ECO:0000256" key="10">
    <source>
        <dbReference type="ARBA" id="ARBA00023277"/>
    </source>
</evidence>
<organism evidence="15 16">
    <name type="scientific">Eimeria tenella</name>
    <name type="common">Coccidian parasite</name>
    <dbReference type="NCBI Taxonomy" id="5802"/>
    <lineage>
        <taxon>Eukaryota</taxon>
        <taxon>Sar</taxon>
        <taxon>Alveolata</taxon>
        <taxon>Apicomplexa</taxon>
        <taxon>Conoidasida</taxon>
        <taxon>Coccidia</taxon>
        <taxon>Eucoccidiorida</taxon>
        <taxon>Eimeriorina</taxon>
        <taxon>Eimeriidae</taxon>
        <taxon>Eimeria</taxon>
    </lineage>
</organism>
<dbReference type="RefSeq" id="XP_013229730.1">
    <property type="nucleotide sequence ID" value="XM_013374276.1"/>
</dbReference>
<dbReference type="SUPFAM" id="SSF56059">
    <property type="entry name" value="Glutathione synthetase ATP-binding domain-like"/>
    <property type="match status" value="1"/>
</dbReference>
<dbReference type="OMA" id="HRYNLMR"/>
<evidence type="ECO:0000256" key="2">
    <source>
        <dbReference type="ARBA" id="ARBA00007837"/>
    </source>
</evidence>
<dbReference type="GO" id="GO:0046872">
    <property type="term" value="F:metal ion binding"/>
    <property type="evidence" value="ECO:0007669"/>
    <property type="project" value="UniProtKB-KW"/>
</dbReference>
<feature type="coiled-coil region" evidence="11">
    <location>
        <begin position="399"/>
        <end position="429"/>
    </location>
</feature>
<name>U6KU12_EIMTE</name>
<keyword evidence="10" id="KW-0119">Carbohydrate metabolism</keyword>
<comment type="cofactor">
    <cofactor evidence="1">
        <name>Mg(2+)</name>
        <dbReference type="ChEBI" id="CHEBI:18420"/>
    </cofactor>
</comment>
<reference evidence="15" key="2">
    <citation type="submission" date="2013-10" db="EMBL/GenBank/DDBJ databases">
        <authorList>
            <person name="Aslett M."/>
        </authorList>
    </citation>
    <scope>NUCLEOTIDE SEQUENCE [LARGE SCALE GENOMIC DNA]</scope>
    <source>
        <strain evidence="15">Houghton</strain>
    </source>
</reference>
<comment type="similarity">
    <text evidence="2">Belongs to the PEP-utilizing enzyme family.</text>
</comment>
<dbReference type="InterPro" id="IPR002192">
    <property type="entry name" value="PPDK_AMP/ATP-bd"/>
</dbReference>
<dbReference type="VEuPathDB" id="ToxoDB:ETH2_1325600"/>
<dbReference type="Pfam" id="PF22973">
    <property type="entry name" value="GWD1_pHisD"/>
    <property type="match status" value="1"/>
</dbReference>
<dbReference type="InterPro" id="IPR013815">
    <property type="entry name" value="ATP_grasp_subdomain_1"/>
</dbReference>
<evidence type="ECO:0000256" key="8">
    <source>
        <dbReference type="ARBA" id="ARBA00022840"/>
    </source>
</evidence>
<keyword evidence="8" id="KW-0067">ATP-binding</keyword>
<dbReference type="VEuPathDB" id="ToxoDB:ETH_00029170"/>
<evidence type="ECO:0000256" key="6">
    <source>
        <dbReference type="ARBA" id="ARBA00022741"/>
    </source>
</evidence>
<dbReference type="GO" id="GO:0016301">
    <property type="term" value="F:kinase activity"/>
    <property type="evidence" value="ECO:0007669"/>
    <property type="project" value="UniProtKB-KW"/>
</dbReference>
<evidence type="ECO:0000256" key="5">
    <source>
        <dbReference type="ARBA" id="ARBA00022723"/>
    </source>
</evidence>
<evidence type="ECO:0000313" key="15">
    <source>
        <dbReference type="EMBL" id="CDJ38975.1"/>
    </source>
</evidence>
<dbReference type="GO" id="GO:0005524">
    <property type="term" value="F:ATP binding"/>
    <property type="evidence" value="ECO:0007669"/>
    <property type="project" value="UniProtKB-KW"/>
</dbReference>
<evidence type="ECO:0000256" key="12">
    <source>
        <dbReference type="SAM" id="MobiDB-lite"/>
    </source>
</evidence>
<evidence type="ECO:0000256" key="3">
    <source>
        <dbReference type="ARBA" id="ARBA00011738"/>
    </source>
</evidence>
<feature type="compositionally biased region" description="Basic and acidic residues" evidence="12">
    <location>
        <begin position="268"/>
        <end position="312"/>
    </location>
</feature>
<evidence type="ECO:0000256" key="9">
    <source>
        <dbReference type="ARBA" id="ARBA00022842"/>
    </source>
</evidence>
<evidence type="ECO:0000259" key="14">
    <source>
        <dbReference type="Pfam" id="PF22973"/>
    </source>
</evidence>
<dbReference type="Pfam" id="PF01326">
    <property type="entry name" value="PPDK_N"/>
    <property type="match status" value="1"/>
</dbReference>
<keyword evidence="6" id="KW-0547">Nucleotide-binding</keyword>
<dbReference type="EMBL" id="HG674134">
    <property type="protein sequence ID" value="CDJ38975.1"/>
    <property type="molecule type" value="Genomic_DNA"/>
</dbReference>
<keyword evidence="7 15" id="KW-0418">Kinase</keyword>
<evidence type="ECO:0000256" key="1">
    <source>
        <dbReference type="ARBA" id="ARBA00001946"/>
    </source>
</evidence>
<keyword evidence="9" id="KW-0460">Magnesium</keyword>
<evidence type="ECO:0000256" key="11">
    <source>
        <dbReference type="SAM" id="Coils"/>
    </source>
</evidence>
<evidence type="ECO:0000259" key="13">
    <source>
        <dbReference type="Pfam" id="PF01326"/>
    </source>
</evidence>
<dbReference type="PANTHER" id="PTHR46999:SF1">
    <property type="entry name" value="ALPHA-GLUCAN WATER DIKINASE 1, CHLOROPLASTIC"/>
    <property type="match status" value="1"/>
</dbReference>
<proteinExistence type="inferred from homology"/>
<gene>
    <name evidence="15" type="ORF">ETH_00029170</name>
</gene>
<dbReference type="GeneID" id="25254927"/>
<keyword evidence="5" id="KW-0479">Metal-binding</keyword>
<comment type="subunit">
    <text evidence="3">Homodimer.</text>
</comment>
<feature type="region of interest" description="Disordered" evidence="12">
    <location>
        <begin position="268"/>
        <end position="313"/>
    </location>
</feature>
<keyword evidence="4" id="KW-0808">Transferase</keyword>
<evidence type="ECO:0000256" key="7">
    <source>
        <dbReference type="ARBA" id="ARBA00022777"/>
    </source>
</evidence>
<protein>
    <submittedName>
        <fullName evidence="15">Alpha-glucan water dikinase 1, putative</fullName>
    </submittedName>
</protein>
<feature type="domain" description="Alpha-glucan water dikinase phosphohistidine-like" evidence="14">
    <location>
        <begin position="1143"/>
        <end position="1249"/>
    </location>
</feature>
<dbReference type="PANTHER" id="PTHR46999">
    <property type="entry name" value="ALPHA-GLUCAN WATER DIKINASE 1, CHLOROPLASTIC-RELATED"/>
    <property type="match status" value="1"/>
</dbReference>
<evidence type="ECO:0000256" key="4">
    <source>
        <dbReference type="ARBA" id="ARBA00022679"/>
    </source>
</evidence>
<sequence length="1651" mass="185261">MANEKQEQQQQEALPLLEGADANACVVELPVDGGRCLLCTVRRHPESSGSDREVAQVLFSFKEPFFGPHEASKKLLLHWGVARNPGEWLPPEGEFREQLRSNGSPVQFGETATDIPFPSPNSSPPPVLDLSFPVDAAPEYLVFVLHSPPHEWFKQTTPGRPSTNFMLPLKQALKQLVSRTAFLKAIDAYKKSQPLQHIKPSTAHYWRIPVNDGDMQLLALTFVSKDACGLEIFCNWPAALLLHWGTAETQTSPWKRMELNKMLMHVDSNRQQEDERQHGLKAEDTKIADGTDRSRPGKERNVDEQQYSKDSPEEQCNLETLYGTFAHYPIDNKAAQTLFEFCETSRSVGFQHVALCFRGDAVPCGVSFVLKEVMADRWFADRTGDFFVKLPTHRYWETLREKYRKIAELRAAEEEKEREERKKKWNDAQQAFNKFAQEQDAATALSLRRVPLSEGIGELLVKTEADPSKHSVLISLTACLQTPCVLRWGMVDIMGRRQTELQRKGEGASAPSVQTAKGGRYQWICPPPEVRPPHTVVADPQRACETPFEDSADGLLQHLEIHVPATKTPPLFEGDPGIEPLFDGFACCLRERNADRWYKAIDNRDIQVRLLDVENVPVKGENREYLEKIVEAEVEWQHMTLMHRYNLMREFYESFARRSEARLISSPEYGTRAQRVAELVRTWSHRQWEGDEAPLPEGFGAPMGKARAAHDAVAYEDLATAEAAEETEFWELMFTWARFAFLGLLDWQRNYNTKPRELAHACESLTFYAARLWRSHPSHRHLIRGCLSTMGRGGSQGQAIRDRILEIMHKHHIPEHGSFYEQWHQKLHNNTTPDDIGICRAVIAYLESRGDISSFWRVLGDHGITRERLASYERKITMEPHMVHTDINELINDFKSYLSVIQDVHDARDARKAFDYARAHLAGDTAHMVEAVLGEMGQRTDGMGSGELHSRFVRLSEVRRRICFQLNENGGLNTSDDSKIAGTRELLMLDFVLEQQQGLLLQATASFDAQQLATHLRELLLCLSAHDPFNVELTNLCADWQHLSGDLASSCACGDSSINECREAALLLKALVDRLSRFVGKQVDSVQEGLGPKAQYLGAQVGTDKKVLDFFVDEVLRGSSLLSISFSIKRLEPLLRKAASLPAWQLISVVERVRGDFVTINELAGIQDKVFDSPTILLCNAVSGEEEIPEGVQAVLVRSAAVSPDILSHVSVRARNAHVLLAVCFDEAESSELERLAGQWVEIQCTRDGSSLKVAPASKWKPDPLVQRTCSSLFDRKASQLVMETHEEEEIRKSIKHADRNVAILDASMDAPWAITPEKFTSSLVGSKSLNIFKLMSSLPNGVLTPASVALPFGSLQRTLHAPENEQALASLSDALRRLSIRLKNSEAEAIFEICRKSIANISVPKELREALKEALQSSDAQGGTSGDSSANMSRRPHLLDLWKKNGDKKCTEALVQVWASLFGLRPWISLTKASRDYCELNMAVLVQELLPVRYSFVLHTKNPFSQDAEELYGEMAPGLGEVIVGNYAGRALGWTQKRCGEAKVIAFPSKSVALTCDPCLIFRSDSNGEDLEGFAGAGLFESIPAEKAVWLPLCYWRQRLVSDRDYRQALLSKISKIGFLVEEAYGAPQDIEGVVIGEDTIALVQTRPQV</sequence>
<dbReference type="InterPro" id="IPR054481">
    <property type="entry name" value="GWD1_pHisD"/>
</dbReference>
<dbReference type="Gene3D" id="3.30.470.20">
    <property type="entry name" value="ATP-grasp fold, B domain"/>
    <property type="match status" value="1"/>
</dbReference>
<dbReference type="OrthoDB" id="6123450at2759"/>
<dbReference type="Gene3D" id="3.30.1490.20">
    <property type="entry name" value="ATP-grasp fold, A domain"/>
    <property type="match status" value="1"/>
</dbReference>
<reference evidence="15" key="1">
    <citation type="submission" date="2013-10" db="EMBL/GenBank/DDBJ databases">
        <title>Genomic analysis of the causative agents of coccidiosis in chickens.</title>
        <authorList>
            <person name="Reid A.J."/>
            <person name="Blake D."/>
            <person name="Billington K."/>
            <person name="Browne H."/>
            <person name="Dunn M."/>
            <person name="Hung S."/>
            <person name="Kawahara F."/>
            <person name="Miranda-Saavedra D."/>
            <person name="Mourier T."/>
            <person name="Nagra H."/>
            <person name="Otto T.D."/>
            <person name="Rawlings N."/>
            <person name="Sanchez A."/>
            <person name="Sanders M."/>
            <person name="Subramaniam C."/>
            <person name="Tay Y."/>
            <person name="Dear P."/>
            <person name="Doerig C."/>
            <person name="Gruber A."/>
            <person name="Parkinson J."/>
            <person name="Shirley M."/>
            <person name="Wan K.L."/>
            <person name="Berriman M."/>
            <person name="Tomley F."/>
            <person name="Pain A."/>
        </authorList>
    </citation>
    <scope>NUCLEOTIDE SEQUENCE [LARGE SCALE GENOMIC DNA]</scope>
    <source>
        <strain evidence="15">Houghton</strain>
    </source>
</reference>